<dbReference type="Pfam" id="PF01120">
    <property type="entry name" value="Alpha_L_fucos"/>
    <property type="match status" value="1"/>
</dbReference>
<keyword evidence="4" id="KW-0732">Signal</keyword>
<dbReference type="InterPro" id="IPR057739">
    <property type="entry name" value="Glyco_hydro_29_N"/>
</dbReference>
<evidence type="ECO:0000256" key="2">
    <source>
        <dbReference type="ARBA" id="ARBA00007951"/>
    </source>
</evidence>
<dbReference type="PANTHER" id="PTHR10030">
    <property type="entry name" value="ALPHA-L-FUCOSIDASE"/>
    <property type="match status" value="1"/>
</dbReference>
<dbReference type="SUPFAM" id="SSF51445">
    <property type="entry name" value="(Trans)glycosidases"/>
    <property type="match status" value="1"/>
</dbReference>
<dbReference type="Proteomes" id="UP001596023">
    <property type="component" value="Unassembled WGS sequence"/>
</dbReference>
<comment type="function">
    <text evidence="1">Alpha-L-fucosidase is responsible for hydrolyzing the alpha-1,6-linked fucose joined to the reducing-end N-acetylglucosamine of the carbohydrate moieties of glycoproteins.</text>
</comment>
<gene>
    <name evidence="9" type="ORF">ACFO6W_25465</name>
</gene>
<reference evidence="10" key="1">
    <citation type="journal article" date="2019" name="Int. J. Syst. Evol. Microbiol.">
        <title>The Global Catalogue of Microorganisms (GCM) 10K type strain sequencing project: providing services to taxonomists for standard genome sequencing and annotation.</title>
        <authorList>
            <consortium name="The Broad Institute Genomics Platform"/>
            <consortium name="The Broad Institute Genome Sequencing Center for Infectious Disease"/>
            <person name="Wu L."/>
            <person name="Ma J."/>
        </authorList>
    </citation>
    <scope>NUCLEOTIDE SEQUENCE [LARGE SCALE GENOMIC DNA]</scope>
    <source>
        <strain evidence="10">CCUG 66188</strain>
    </source>
</reference>
<evidence type="ECO:0000256" key="5">
    <source>
        <dbReference type="ARBA" id="ARBA00022801"/>
    </source>
</evidence>
<evidence type="ECO:0000259" key="7">
    <source>
        <dbReference type="Pfam" id="PF01120"/>
    </source>
</evidence>
<dbReference type="EMBL" id="JBHSGN010000169">
    <property type="protein sequence ID" value="MFC4677034.1"/>
    <property type="molecule type" value="Genomic_DNA"/>
</dbReference>
<dbReference type="Gene3D" id="3.20.20.80">
    <property type="entry name" value="Glycosidases"/>
    <property type="match status" value="1"/>
</dbReference>
<dbReference type="EC" id="3.2.1.51" evidence="3"/>
<name>A0ABV9L3E4_9BACT</name>
<evidence type="ECO:0000256" key="6">
    <source>
        <dbReference type="ARBA" id="ARBA00023295"/>
    </source>
</evidence>
<dbReference type="InterPro" id="IPR017853">
    <property type="entry name" value="GH"/>
</dbReference>
<evidence type="ECO:0000256" key="3">
    <source>
        <dbReference type="ARBA" id="ARBA00012662"/>
    </source>
</evidence>
<evidence type="ECO:0000259" key="8">
    <source>
        <dbReference type="Pfam" id="PF16757"/>
    </source>
</evidence>
<keyword evidence="10" id="KW-1185">Reference proteome</keyword>
<evidence type="ECO:0000313" key="9">
    <source>
        <dbReference type="EMBL" id="MFC4677034.1"/>
    </source>
</evidence>
<accession>A0ABV9L3E4</accession>
<dbReference type="Pfam" id="PF16757">
    <property type="entry name" value="Fucosidase_C"/>
    <property type="match status" value="1"/>
</dbReference>
<keyword evidence="6" id="KW-0326">Glycosidase</keyword>
<dbReference type="InterPro" id="IPR000933">
    <property type="entry name" value="Glyco_hydro_29"/>
</dbReference>
<sequence length="460" mass="52884">MKKTFFISLILSFSLHCGYAQVYKPTWESIDSRPVPEWFSDAKFGIFIHWGLYSVPAWAPTKGPVYEKYSEWYWARQNPKDKPFPAFTEFHNSVYGAKTSYTDFVSDFKAEMFDPAKWAEIFKQSGAKYIVLTSKHHDGFTLWPSEQAWNWNSVEAGPHRDLAGDLTQAVKQAGLHMGFYYSLYEWYNPLYKKDLPKYVSDHMIPQMKDLVDRYRPEILWTDGEWEQTSDQWKSPDFLAWLYNESPVKETVVVNDRWGKETRGKHGGFYTTEYDLVGDLAADRVKFGHPWEECRGIGGSFGYNRNENLEDYESSESLIRILIDKVSMGGNLLLNIGPTADGRIPVIMQQRLKDIGDWLSINGEAIYGTRAWKNTIKEKKGENIFFTAKGDDLYVIATQWQNQPIKVQGVTKANTVSMLGFKGKINYKVSENTITINFPQVSPSHSLSKYAWVLKIAGGAK</sequence>
<feature type="domain" description="Alpha-L-fucosidase C-terminal" evidence="8">
    <location>
        <begin position="380"/>
        <end position="455"/>
    </location>
</feature>
<dbReference type="PRINTS" id="PR00741">
    <property type="entry name" value="GLHYDRLASE29"/>
</dbReference>
<organism evidence="9 10">
    <name type="scientific">Dysgonomonas termitidis</name>
    <dbReference type="NCBI Taxonomy" id="1516126"/>
    <lineage>
        <taxon>Bacteria</taxon>
        <taxon>Pseudomonadati</taxon>
        <taxon>Bacteroidota</taxon>
        <taxon>Bacteroidia</taxon>
        <taxon>Bacteroidales</taxon>
        <taxon>Dysgonomonadaceae</taxon>
        <taxon>Dysgonomonas</taxon>
    </lineage>
</organism>
<comment type="similarity">
    <text evidence="2">Belongs to the glycosyl hydrolase 29 family.</text>
</comment>
<proteinExistence type="inferred from homology"/>
<dbReference type="InterPro" id="IPR031919">
    <property type="entry name" value="Fucosidase_C"/>
</dbReference>
<evidence type="ECO:0000256" key="1">
    <source>
        <dbReference type="ARBA" id="ARBA00004071"/>
    </source>
</evidence>
<dbReference type="PIRSF" id="PIRSF001092">
    <property type="entry name" value="Alpha-L-fucosidase"/>
    <property type="match status" value="1"/>
</dbReference>
<dbReference type="RefSeq" id="WP_380001825.1">
    <property type="nucleotide sequence ID" value="NZ_JBHSGN010000169.1"/>
</dbReference>
<keyword evidence="5" id="KW-0378">Hydrolase</keyword>
<evidence type="ECO:0000313" key="10">
    <source>
        <dbReference type="Proteomes" id="UP001596023"/>
    </source>
</evidence>
<protein>
    <recommendedName>
        <fullName evidence="3">alpha-L-fucosidase</fullName>
        <ecNumber evidence="3">3.2.1.51</ecNumber>
    </recommendedName>
</protein>
<dbReference type="PANTHER" id="PTHR10030:SF37">
    <property type="entry name" value="ALPHA-L-FUCOSIDASE-RELATED"/>
    <property type="match status" value="1"/>
</dbReference>
<dbReference type="SMART" id="SM00812">
    <property type="entry name" value="Alpha_L_fucos"/>
    <property type="match status" value="1"/>
</dbReference>
<feature type="domain" description="Glycoside hydrolase family 29 N-terminal" evidence="7">
    <location>
        <begin position="20"/>
        <end position="363"/>
    </location>
</feature>
<evidence type="ECO:0000256" key="4">
    <source>
        <dbReference type="ARBA" id="ARBA00022729"/>
    </source>
</evidence>
<dbReference type="InterPro" id="IPR013780">
    <property type="entry name" value="Glyco_hydro_b"/>
</dbReference>
<comment type="caution">
    <text evidence="9">The sequence shown here is derived from an EMBL/GenBank/DDBJ whole genome shotgun (WGS) entry which is preliminary data.</text>
</comment>
<dbReference type="Gene3D" id="2.60.40.1180">
    <property type="entry name" value="Golgi alpha-mannosidase II"/>
    <property type="match status" value="1"/>
</dbReference>
<dbReference type="InterPro" id="IPR016286">
    <property type="entry name" value="FUC_metazoa-typ"/>
</dbReference>